<proteinExistence type="predicted"/>
<dbReference type="STRING" id="579405.Dd703_3419"/>
<dbReference type="Proteomes" id="UP000002734">
    <property type="component" value="Chromosome"/>
</dbReference>
<accession>C6C383</accession>
<organism evidence="1 2">
    <name type="scientific">Musicola paradisiaca (strain Ech703)</name>
    <name type="common">Dickeya paradisiaca</name>
    <name type="synonym">Dickeya dadantii</name>
    <dbReference type="NCBI Taxonomy" id="579405"/>
    <lineage>
        <taxon>Bacteria</taxon>
        <taxon>Pseudomonadati</taxon>
        <taxon>Pseudomonadota</taxon>
        <taxon>Gammaproteobacteria</taxon>
        <taxon>Enterobacterales</taxon>
        <taxon>Pectobacteriaceae</taxon>
        <taxon>Musicola</taxon>
    </lineage>
</organism>
<protein>
    <submittedName>
        <fullName evidence="1">Uncharacterized protein</fullName>
    </submittedName>
</protein>
<reference evidence="1" key="1">
    <citation type="submission" date="2009-06" db="EMBL/GenBank/DDBJ databases">
        <title>Complete sequence of Dickeya dadantii Ech703.</title>
        <authorList>
            <consortium name="US DOE Joint Genome Institute"/>
            <person name="Lucas S."/>
            <person name="Copeland A."/>
            <person name="Lapidus A."/>
            <person name="Glavina del Rio T."/>
            <person name="Dalin E."/>
            <person name="Tice H."/>
            <person name="Bruce D."/>
            <person name="Goodwin L."/>
            <person name="Pitluck S."/>
            <person name="Chertkov O."/>
            <person name="Brettin T."/>
            <person name="Detter J.C."/>
            <person name="Han C."/>
            <person name="Larimer F."/>
            <person name="Land M."/>
            <person name="Hauser L."/>
            <person name="Kyrpides N."/>
            <person name="Mikhailova N."/>
            <person name="Balakrishnan V."/>
            <person name="Glasner J."/>
            <person name="Perna N.T."/>
        </authorList>
    </citation>
    <scope>NUCLEOTIDE SEQUENCE [LARGE SCALE GENOMIC DNA]</scope>
    <source>
        <strain evidence="1">Ech703</strain>
    </source>
</reference>
<gene>
    <name evidence="1" type="ordered locus">Dd703_3419</name>
</gene>
<dbReference type="EMBL" id="CP001654">
    <property type="protein sequence ID" value="ACS87181.1"/>
    <property type="molecule type" value="Genomic_DNA"/>
</dbReference>
<evidence type="ECO:0000313" key="1">
    <source>
        <dbReference type="EMBL" id="ACS87181.1"/>
    </source>
</evidence>
<evidence type="ECO:0000313" key="2">
    <source>
        <dbReference type="Proteomes" id="UP000002734"/>
    </source>
</evidence>
<dbReference type="AlphaFoldDB" id="C6C383"/>
<dbReference type="KEGG" id="dda:Dd703_3419"/>
<name>C6C383_MUSP7</name>
<sequence length="245" mass="28027">MFSDFMISDILNKYPMIQVKEVAGYSDAVLLVVDMGKVSPVASRGMISHRQVNYISKKISELLNVKVFISYSFSEQKENIEAGLKALVSANFKRGKIVELYISFSNAKEINIYSFCKGFSEQDRSRWESISADYLSSLSIKVSQFLYEQKLNPEPPLMVILRFSKKIFPFNLVQLSEQIENNGYHITSGDWLNAKLDSLRKKGFLLRELNGIYRLTQSGLEAVPVTKSRQSSDVERILYLARKHL</sequence>
<dbReference type="RefSeq" id="WP_015855079.1">
    <property type="nucleotide sequence ID" value="NC_012880.1"/>
</dbReference>
<dbReference type="HOGENOM" id="CLU_1132187_0_0_6"/>
<keyword evidence="2" id="KW-1185">Reference proteome</keyword>